<keyword evidence="2 7" id="KW-0813">Transport</keyword>
<gene>
    <name evidence="7" type="primary">atpH</name>
    <name evidence="8" type="ordered locus">Oweho_2372</name>
</gene>
<evidence type="ECO:0000313" key="8">
    <source>
        <dbReference type="EMBL" id="AEV33343.1"/>
    </source>
</evidence>
<dbReference type="OrthoDB" id="9802471at2"/>
<dbReference type="PANTHER" id="PTHR11910">
    <property type="entry name" value="ATP SYNTHASE DELTA CHAIN"/>
    <property type="match status" value="1"/>
</dbReference>
<reference evidence="8 9" key="1">
    <citation type="journal article" date="2012" name="Stand. Genomic Sci.">
        <title>Genome sequence of the orange-pigmented seawater bacterium Owenweeksia hongkongensis type strain (UST20020801(T)).</title>
        <authorList>
            <person name="Riedel T."/>
            <person name="Held B."/>
            <person name="Nolan M."/>
            <person name="Lucas S."/>
            <person name="Lapidus A."/>
            <person name="Tice H."/>
            <person name="Del Rio T.G."/>
            <person name="Cheng J.F."/>
            <person name="Han C."/>
            <person name="Tapia R."/>
            <person name="Goodwin L.A."/>
            <person name="Pitluck S."/>
            <person name="Liolios K."/>
            <person name="Mavromatis K."/>
            <person name="Pagani I."/>
            <person name="Ivanova N."/>
            <person name="Mikhailova N."/>
            <person name="Pati A."/>
            <person name="Chen A."/>
            <person name="Palaniappan K."/>
            <person name="Rohde M."/>
            <person name="Tindall B.J."/>
            <person name="Detter J.C."/>
            <person name="Goker M."/>
            <person name="Woyke T."/>
            <person name="Bristow J."/>
            <person name="Eisen J.A."/>
            <person name="Markowitz V."/>
            <person name="Hugenholtz P."/>
            <person name="Klenk H.P."/>
            <person name="Kyrpides N.C."/>
        </authorList>
    </citation>
    <scope>NUCLEOTIDE SEQUENCE</scope>
    <source>
        <strain evidence="9">DSM 17368 / JCM 12287 / NRRL B-23963</strain>
    </source>
</reference>
<dbReference type="PRINTS" id="PR00125">
    <property type="entry name" value="ATPASEDELTA"/>
</dbReference>
<dbReference type="SUPFAM" id="SSF47928">
    <property type="entry name" value="N-terminal domain of the delta subunit of the F1F0-ATP synthase"/>
    <property type="match status" value="1"/>
</dbReference>
<dbReference type="AlphaFoldDB" id="G8R6C3"/>
<dbReference type="Pfam" id="PF00213">
    <property type="entry name" value="OSCP"/>
    <property type="match status" value="1"/>
</dbReference>
<comment type="similarity">
    <text evidence="7">Belongs to the ATPase delta chain family.</text>
</comment>
<dbReference type="KEGG" id="oho:Oweho_2372"/>
<keyword evidence="7" id="KW-1003">Cell membrane</keyword>
<dbReference type="InterPro" id="IPR000711">
    <property type="entry name" value="ATPase_OSCP/dsu"/>
</dbReference>
<evidence type="ECO:0000313" key="9">
    <source>
        <dbReference type="Proteomes" id="UP000005631"/>
    </source>
</evidence>
<dbReference type="RefSeq" id="WP_014202692.1">
    <property type="nucleotide sequence ID" value="NC_016599.1"/>
</dbReference>
<comment type="subcellular location">
    <subcellularLocation>
        <location evidence="7">Cell inner membrane</location>
        <topology evidence="7">Peripheral membrane protein</topology>
    </subcellularLocation>
    <subcellularLocation>
        <location evidence="1">Membrane</location>
    </subcellularLocation>
</comment>
<dbReference type="NCBIfam" id="TIGR01145">
    <property type="entry name" value="ATP_synt_delta"/>
    <property type="match status" value="1"/>
</dbReference>
<keyword evidence="4 7" id="KW-0406">Ion transport</keyword>
<keyword evidence="7" id="KW-0139">CF(1)</keyword>
<dbReference type="InterPro" id="IPR020781">
    <property type="entry name" value="ATPase_OSCP/d_CS"/>
</dbReference>
<protein>
    <recommendedName>
        <fullName evidence="7">ATP synthase subunit delta</fullName>
    </recommendedName>
    <alternativeName>
        <fullName evidence="7">ATP synthase F(1) sector subunit delta</fullName>
    </alternativeName>
    <alternativeName>
        <fullName evidence="7">F-type ATPase subunit delta</fullName>
        <shortName evidence="7">F-ATPase subunit delta</shortName>
    </alternativeName>
</protein>
<sequence length="185" mass="20928">MIVTALNRRYAKSLLDLSIEQNKLEESMKDMDYVMKVIASSRDLRVLLKSPIVNADKKEAILVNLFQGQISDLTFKFINIILSKGRESQLEGIAHGFLNLYRKNKGIEEAVVTSAVELSEAQRNDIREKLKGITGNSIEITEMIDPSIIGGVKIRVGDKQYNGSIAYQLDQLKRQFESNQYIADF</sequence>
<dbReference type="STRING" id="926562.Oweho_2372"/>
<organism evidence="8 9">
    <name type="scientific">Owenweeksia hongkongensis (strain DSM 17368 / CIP 108786 / JCM 12287 / NRRL B-23963 / UST20020801)</name>
    <dbReference type="NCBI Taxonomy" id="926562"/>
    <lineage>
        <taxon>Bacteria</taxon>
        <taxon>Pseudomonadati</taxon>
        <taxon>Bacteroidota</taxon>
        <taxon>Flavobacteriia</taxon>
        <taxon>Flavobacteriales</taxon>
        <taxon>Owenweeksiaceae</taxon>
        <taxon>Owenweeksia</taxon>
    </lineage>
</organism>
<evidence type="ECO:0000256" key="2">
    <source>
        <dbReference type="ARBA" id="ARBA00022448"/>
    </source>
</evidence>
<name>G8R6C3_OWEHD</name>
<keyword evidence="6 7" id="KW-0066">ATP synthesis</keyword>
<comment type="function">
    <text evidence="7">F(1)F(0) ATP synthase produces ATP from ADP in the presence of a proton or sodium gradient. F-type ATPases consist of two structural domains, F(1) containing the extramembraneous catalytic core and F(0) containing the membrane proton channel, linked together by a central stalk and a peripheral stalk. During catalysis, ATP synthesis in the catalytic domain of F(1) is coupled via a rotary mechanism of the central stalk subunits to proton translocation.</text>
</comment>
<evidence type="ECO:0000256" key="1">
    <source>
        <dbReference type="ARBA" id="ARBA00004370"/>
    </source>
</evidence>
<evidence type="ECO:0000256" key="7">
    <source>
        <dbReference type="HAMAP-Rule" id="MF_01416"/>
    </source>
</evidence>
<evidence type="ECO:0000256" key="4">
    <source>
        <dbReference type="ARBA" id="ARBA00023065"/>
    </source>
</evidence>
<comment type="subunit">
    <text evidence="7">F-type ATPases have 2 components, F(1) - the catalytic core - and F(0) - the membrane proton channel. F(1) has five subunits: alpha(3), beta(3), gamma(1), delta(1), epsilon(1). F(0) has three main subunits: a(1), b(2) and c(10-14). The alpha and beta chains form an alternating ring which encloses part of the gamma chain. F(1) is attached to F(0) by a central stalk formed by the gamma and epsilon chains, while a peripheral stalk is formed by the delta and b chains.</text>
</comment>
<keyword evidence="9" id="KW-1185">Reference proteome</keyword>
<proteinExistence type="inferred from homology"/>
<dbReference type="GO" id="GO:0046933">
    <property type="term" value="F:proton-transporting ATP synthase activity, rotational mechanism"/>
    <property type="evidence" value="ECO:0007669"/>
    <property type="project" value="UniProtKB-UniRule"/>
</dbReference>
<dbReference type="GO" id="GO:0045259">
    <property type="term" value="C:proton-transporting ATP synthase complex"/>
    <property type="evidence" value="ECO:0007669"/>
    <property type="project" value="UniProtKB-KW"/>
</dbReference>
<dbReference type="PROSITE" id="PS00389">
    <property type="entry name" value="ATPASE_DELTA"/>
    <property type="match status" value="1"/>
</dbReference>
<evidence type="ECO:0000256" key="5">
    <source>
        <dbReference type="ARBA" id="ARBA00023136"/>
    </source>
</evidence>
<dbReference type="InterPro" id="IPR026015">
    <property type="entry name" value="ATP_synth_OSCP/delta_N_sf"/>
</dbReference>
<dbReference type="EMBL" id="CP003156">
    <property type="protein sequence ID" value="AEV33343.1"/>
    <property type="molecule type" value="Genomic_DNA"/>
</dbReference>
<dbReference type="GO" id="GO:0005886">
    <property type="term" value="C:plasma membrane"/>
    <property type="evidence" value="ECO:0007669"/>
    <property type="project" value="UniProtKB-SubCell"/>
</dbReference>
<accession>G8R6C3</accession>
<dbReference type="Gene3D" id="1.10.520.20">
    <property type="entry name" value="N-terminal domain of the delta subunit of the F1F0-ATP synthase"/>
    <property type="match status" value="1"/>
</dbReference>
<dbReference type="HOGENOM" id="CLU_085114_4_1_10"/>
<dbReference type="HAMAP" id="MF_01416">
    <property type="entry name" value="ATP_synth_delta_bact"/>
    <property type="match status" value="1"/>
</dbReference>
<evidence type="ECO:0000256" key="6">
    <source>
        <dbReference type="ARBA" id="ARBA00023310"/>
    </source>
</evidence>
<dbReference type="eggNOG" id="COG0712">
    <property type="taxonomic scope" value="Bacteria"/>
</dbReference>
<evidence type="ECO:0000256" key="3">
    <source>
        <dbReference type="ARBA" id="ARBA00022781"/>
    </source>
</evidence>
<keyword evidence="3 7" id="KW-0375">Hydrogen ion transport</keyword>
<keyword evidence="5 7" id="KW-0472">Membrane</keyword>
<comment type="function">
    <text evidence="7">This protein is part of the stalk that links CF(0) to CF(1). It either transmits conformational changes from CF(0) to CF(1) or is implicated in proton conduction.</text>
</comment>
<dbReference type="Proteomes" id="UP000005631">
    <property type="component" value="Chromosome"/>
</dbReference>
<keyword evidence="7" id="KW-0997">Cell inner membrane</keyword>